<dbReference type="InterPro" id="IPR008462">
    <property type="entry name" value="CsbD"/>
</dbReference>
<evidence type="ECO:0000313" key="3">
    <source>
        <dbReference type="EMBL" id="RCN59553.1"/>
    </source>
</evidence>
<dbReference type="InterPro" id="IPR026042">
    <property type="entry name" value="YjbJ"/>
</dbReference>
<evidence type="ECO:0000259" key="2">
    <source>
        <dbReference type="Pfam" id="PF05532"/>
    </source>
</evidence>
<name>A0A368HJN6_9GAMM</name>
<sequence>MRRVTVNTEQVKGKWGQVKGEAKRRWGRLTDDDLTEAAGNYDKLVGKIQERYGESREAIKKWIDSLEV</sequence>
<keyword evidence="4" id="KW-1185">Reference proteome</keyword>
<dbReference type="OrthoDB" id="9796058at2"/>
<dbReference type="AlphaFoldDB" id="A0A368HJN6"/>
<proteinExistence type="inferred from homology"/>
<dbReference type="Proteomes" id="UP000253250">
    <property type="component" value="Unassembled WGS sequence"/>
</dbReference>
<organism evidence="3 4">
    <name type="scientific">Acidiferrobacter thiooxydans</name>
    <dbReference type="NCBI Taxonomy" id="163359"/>
    <lineage>
        <taxon>Bacteria</taxon>
        <taxon>Pseudomonadati</taxon>
        <taxon>Pseudomonadota</taxon>
        <taxon>Gammaproteobacteria</taxon>
        <taxon>Acidiferrobacterales</taxon>
        <taxon>Acidiferrobacteraceae</taxon>
        <taxon>Acidiferrobacter</taxon>
    </lineage>
</organism>
<feature type="domain" description="CsbD-like" evidence="2">
    <location>
        <begin position="9"/>
        <end position="61"/>
    </location>
</feature>
<accession>A0A368HJN6</accession>
<dbReference type="PANTHER" id="PTHR34977">
    <property type="entry name" value="UPF0337 PROTEIN YJBJ"/>
    <property type="match status" value="1"/>
</dbReference>
<dbReference type="Gene3D" id="1.10.1470.10">
    <property type="entry name" value="YjbJ"/>
    <property type="match status" value="1"/>
</dbReference>
<dbReference type="Pfam" id="PF05532">
    <property type="entry name" value="CsbD"/>
    <property type="match status" value="1"/>
</dbReference>
<dbReference type="InterPro" id="IPR050423">
    <property type="entry name" value="UPF0337_stress_rsp"/>
</dbReference>
<dbReference type="SUPFAM" id="SSF69047">
    <property type="entry name" value="Hypothetical protein YjbJ"/>
    <property type="match status" value="1"/>
</dbReference>
<evidence type="ECO:0000256" key="1">
    <source>
        <dbReference type="ARBA" id="ARBA00009129"/>
    </source>
</evidence>
<comment type="caution">
    <text evidence="3">The sequence shown here is derived from an EMBL/GenBank/DDBJ whole genome shotgun (WGS) entry which is preliminary data.</text>
</comment>
<evidence type="ECO:0000313" key="4">
    <source>
        <dbReference type="Proteomes" id="UP000253250"/>
    </source>
</evidence>
<dbReference type="EMBL" id="PSYR01000001">
    <property type="protein sequence ID" value="RCN59553.1"/>
    <property type="molecule type" value="Genomic_DNA"/>
</dbReference>
<comment type="similarity">
    <text evidence="1">Belongs to the UPF0337 (CsbD) family.</text>
</comment>
<dbReference type="InterPro" id="IPR036629">
    <property type="entry name" value="YjbJ_sf"/>
</dbReference>
<dbReference type="PANTHER" id="PTHR34977:SF1">
    <property type="entry name" value="UPF0337 PROTEIN YJBJ"/>
    <property type="match status" value="1"/>
</dbReference>
<protein>
    <submittedName>
        <fullName evidence="3">CsbD family protein</fullName>
    </submittedName>
</protein>
<reference evidence="3 4" key="1">
    <citation type="submission" date="2018-02" db="EMBL/GenBank/DDBJ databases">
        <title>Insights into the biology of acidophilic members of the Acidiferrobacteraceae family derived from comparative genomic analyses.</title>
        <authorList>
            <person name="Issotta F."/>
            <person name="Thyssen C."/>
            <person name="Mena C."/>
            <person name="Moya A."/>
            <person name="Bellenberg S."/>
            <person name="Sproer C."/>
            <person name="Covarrubias P.C."/>
            <person name="Sand W."/>
            <person name="Quatrini R."/>
            <person name="Vera M."/>
        </authorList>
    </citation>
    <scope>NUCLEOTIDE SEQUENCE [LARGE SCALE GENOMIC DNA]</scope>
    <source>
        <strain evidence="4">m-1</strain>
    </source>
</reference>
<dbReference type="PIRSF" id="PIRSF039008">
    <property type="entry name" value="YjbJ"/>
    <property type="match status" value="1"/>
</dbReference>
<gene>
    <name evidence="3" type="ORF">C4900_05590</name>
</gene>